<evidence type="ECO:0000256" key="6">
    <source>
        <dbReference type="ARBA" id="ARBA00039101"/>
    </source>
</evidence>
<dbReference type="GO" id="GO:0046416">
    <property type="term" value="P:D-amino acid metabolic process"/>
    <property type="evidence" value="ECO:0007669"/>
    <property type="project" value="InterPro"/>
</dbReference>
<dbReference type="Gene3D" id="3.30.9.10">
    <property type="entry name" value="D-Amino Acid Oxidase, subunit A, domain 2"/>
    <property type="match status" value="1"/>
</dbReference>
<comment type="similarity">
    <text evidence="2">Belongs to the DAMOX/DASOX family.</text>
</comment>
<name>A0A2S0VMB7_9ALTE</name>
<dbReference type="OrthoDB" id="9790035at2"/>
<keyword evidence="5" id="KW-0560">Oxidoreductase</keyword>
<comment type="cofactor">
    <cofactor evidence="1">
        <name>FAD</name>
        <dbReference type="ChEBI" id="CHEBI:57692"/>
    </cofactor>
</comment>
<accession>A0A2S0VMB7</accession>
<evidence type="ECO:0000256" key="5">
    <source>
        <dbReference type="ARBA" id="ARBA00023002"/>
    </source>
</evidence>
<sequence>MKVAIVGAGLVGRLLSLLLAKESQFDVSLFEKNALNYADATGRIAASMIAPTAESVVASRDIVTMGHASLALWPELLQALQLTVDFQRQGSVILAHRQDEADLRSFMQRVHLQQDEDLLEIDAQQLNQIEPELANHFSRILFLPNEGQIENSQLYQQTASAILASSIQVYCQTEVKIDDAQISFNDERPKQKFDLVIDCRGLGAKGDMINQLKVLRGVRGEVIRVKAPEVNLTRPVRLMHPRYPIYIVPKDNQEYVIGATEIESQDDRPTSVRSALELLSAAYSVHKGFAEANIIAMQSGLRPTLNDNEPSIDVSQHHIQVNGLYRHGYLLTPYILTQLLNVISAKTNLSLGFSQQQLPEITSLIHYHETNH</sequence>
<keyword evidence="11" id="KW-1185">Reference proteome</keyword>
<dbReference type="PANTHER" id="PTHR11530:SF11">
    <property type="entry name" value="D-ASPARTATE OXIDASE"/>
    <property type="match status" value="1"/>
</dbReference>
<dbReference type="Proteomes" id="UP000244441">
    <property type="component" value="Chromosome"/>
</dbReference>
<protein>
    <recommendedName>
        <fullName evidence="7">D-amino-acid oxidase</fullName>
        <ecNumber evidence="6">1.4.3.3</ecNumber>
    </recommendedName>
</protein>
<feature type="domain" description="FAD dependent oxidoreductase" evidence="9">
    <location>
        <begin position="2"/>
        <end position="334"/>
    </location>
</feature>
<dbReference type="EMBL" id="CP026604">
    <property type="protein sequence ID" value="AWB65345.1"/>
    <property type="molecule type" value="Genomic_DNA"/>
</dbReference>
<keyword evidence="3" id="KW-0285">Flavoprotein</keyword>
<dbReference type="RefSeq" id="WP_108601422.1">
    <property type="nucleotide sequence ID" value="NZ_CP026604.1"/>
</dbReference>
<dbReference type="PANTHER" id="PTHR11530">
    <property type="entry name" value="D-AMINO ACID OXIDASE"/>
    <property type="match status" value="1"/>
</dbReference>
<dbReference type="SUPFAM" id="SSF51905">
    <property type="entry name" value="FAD/NAD(P)-binding domain"/>
    <property type="match status" value="1"/>
</dbReference>
<dbReference type="Gene3D" id="3.50.50.60">
    <property type="entry name" value="FAD/NAD(P)-binding domain"/>
    <property type="match status" value="1"/>
</dbReference>
<organism evidence="10 11">
    <name type="scientific">Saccharobesus litoralis</name>
    <dbReference type="NCBI Taxonomy" id="2172099"/>
    <lineage>
        <taxon>Bacteria</taxon>
        <taxon>Pseudomonadati</taxon>
        <taxon>Pseudomonadota</taxon>
        <taxon>Gammaproteobacteria</taxon>
        <taxon>Alteromonadales</taxon>
        <taxon>Alteromonadaceae</taxon>
        <taxon>Saccharobesus</taxon>
    </lineage>
</organism>
<evidence type="ECO:0000256" key="3">
    <source>
        <dbReference type="ARBA" id="ARBA00022630"/>
    </source>
</evidence>
<evidence type="ECO:0000256" key="7">
    <source>
        <dbReference type="ARBA" id="ARBA00039751"/>
    </source>
</evidence>
<reference evidence="10 11" key="1">
    <citation type="submission" date="2018-01" db="EMBL/GenBank/DDBJ databases">
        <title>Genome sequence of a Cantenovulum-like bacteria.</title>
        <authorList>
            <person name="Tan W.R."/>
            <person name="Lau N.-S."/>
            <person name="Go F."/>
            <person name="Amirul A.-A.A."/>
        </authorList>
    </citation>
    <scope>NUCLEOTIDE SEQUENCE [LARGE SCALE GENOMIC DNA]</scope>
    <source>
        <strain evidence="10 11">CCB-QB4</strain>
    </source>
</reference>
<evidence type="ECO:0000259" key="9">
    <source>
        <dbReference type="Pfam" id="PF01266"/>
    </source>
</evidence>
<evidence type="ECO:0000256" key="1">
    <source>
        <dbReference type="ARBA" id="ARBA00001974"/>
    </source>
</evidence>
<dbReference type="InterPro" id="IPR006076">
    <property type="entry name" value="FAD-dep_OxRdtase"/>
</dbReference>
<evidence type="ECO:0000256" key="4">
    <source>
        <dbReference type="ARBA" id="ARBA00022827"/>
    </source>
</evidence>
<evidence type="ECO:0000256" key="8">
    <source>
        <dbReference type="ARBA" id="ARBA00049547"/>
    </source>
</evidence>
<dbReference type="EC" id="1.4.3.3" evidence="6"/>
<dbReference type="GO" id="GO:0003884">
    <property type="term" value="F:D-amino-acid oxidase activity"/>
    <property type="evidence" value="ECO:0007669"/>
    <property type="project" value="UniProtKB-EC"/>
</dbReference>
<dbReference type="AlphaFoldDB" id="A0A2S0VMB7"/>
<proteinExistence type="inferred from homology"/>
<comment type="catalytic activity">
    <reaction evidence="8">
        <text>a D-alpha-amino acid + O2 + H2O = a 2-oxocarboxylate + H2O2 + NH4(+)</text>
        <dbReference type="Rhea" id="RHEA:21816"/>
        <dbReference type="ChEBI" id="CHEBI:15377"/>
        <dbReference type="ChEBI" id="CHEBI:15379"/>
        <dbReference type="ChEBI" id="CHEBI:16240"/>
        <dbReference type="ChEBI" id="CHEBI:28938"/>
        <dbReference type="ChEBI" id="CHEBI:35179"/>
        <dbReference type="ChEBI" id="CHEBI:59871"/>
        <dbReference type="EC" id="1.4.3.3"/>
    </reaction>
    <physiologicalReaction direction="left-to-right" evidence="8">
        <dbReference type="Rhea" id="RHEA:21817"/>
    </physiologicalReaction>
</comment>
<dbReference type="KEGG" id="cate:C2869_02315"/>
<gene>
    <name evidence="10" type="ORF">C2869_02315</name>
</gene>
<evidence type="ECO:0000313" key="10">
    <source>
        <dbReference type="EMBL" id="AWB65345.1"/>
    </source>
</evidence>
<dbReference type="InterPro" id="IPR023209">
    <property type="entry name" value="DAO"/>
</dbReference>
<dbReference type="Pfam" id="PF01266">
    <property type="entry name" value="DAO"/>
    <property type="match status" value="1"/>
</dbReference>
<dbReference type="GO" id="GO:0071949">
    <property type="term" value="F:FAD binding"/>
    <property type="evidence" value="ECO:0007669"/>
    <property type="project" value="InterPro"/>
</dbReference>
<evidence type="ECO:0000256" key="2">
    <source>
        <dbReference type="ARBA" id="ARBA00006730"/>
    </source>
</evidence>
<keyword evidence="4" id="KW-0274">FAD</keyword>
<evidence type="ECO:0000313" key="11">
    <source>
        <dbReference type="Proteomes" id="UP000244441"/>
    </source>
</evidence>
<dbReference type="InterPro" id="IPR036188">
    <property type="entry name" value="FAD/NAD-bd_sf"/>
</dbReference>